<keyword evidence="5" id="KW-1185">Reference proteome</keyword>
<feature type="transmembrane region" description="Helical" evidence="2">
    <location>
        <begin position="68"/>
        <end position="92"/>
    </location>
</feature>
<evidence type="ECO:0000313" key="5">
    <source>
        <dbReference type="Proteomes" id="UP001150062"/>
    </source>
</evidence>
<dbReference type="Pfam" id="PF00615">
    <property type="entry name" value="RGS"/>
    <property type="match status" value="1"/>
</dbReference>
<dbReference type="Gene3D" id="1.20.1070.10">
    <property type="entry name" value="Rhodopsin 7-helix transmembrane proteins"/>
    <property type="match status" value="1"/>
</dbReference>
<comment type="caution">
    <text evidence="4">The sequence shown here is derived from an EMBL/GenBank/DDBJ whole genome shotgun (WGS) entry which is preliminary data.</text>
</comment>
<feature type="compositionally biased region" description="Low complexity" evidence="1">
    <location>
        <begin position="294"/>
        <end position="353"/>
    </location>
</feature>
<feature type="domain" description="RGS" evidence="3">
    <location>
        <begin position="101"/>
        <end position="219"/>
    </location>
</feature>
<feature type="transmembrane region" description="Helical" evidence="2">
    <location>
        <begin position="6"/>
        <end position="21"/>
    </location>
</feature>
<dbReference type="EMBL" id="JAOAOG010000336">
    <property type="protein sequence ID" value="KAJ6227335.1"/>
    <property type="molecule type" value="Genomic_DNA"/>
</dbReference>
<feature type="region of interest" description="Disordered" evidence="1">
    <location>
        <begin position="279"/>
        <end position="353"/>
    </location>
</feature>
<name>A0ABQ8X3W8_9EUKA</name>
<keyword evidence="2" id="KW-0812">Transmembrane</keyword>
<evidence type="ECO:0000256" key="2">
    <source>
        <dbReference type="SAM" id="Phobius"/>
    </source>
</evidence>
<dbReference type="Gene3D" id="1.10.167.10">
    <property type="entry name" value="Regulator of G-protein Signalling 4, domain 2"/>
    <property type="match status" value="1"/>
</dbReference>
<keyword evidence="2" id="KW-0472">Membrane</keyword>
<dbReference type="InterPro" id="IPR036305">
    <property type="entry name" value="RGS_sf"/>
</dbReference>
<dbReference type="PANTHER" id="PTHR10845:SF192">
    <property type="entry name" value="DOUBLE HIT, ISOFORM B"/>
    <property type="match status" value="1"/>
</dbReference>
<dbReference type="PROSITE" id="PS50132">
    <property type="entry name" value="RGS"/>
    <property type="match status" value="1"/>
</dbReference>
<feature type="transmembrane region" description="Helical" evidence="2">
    <location>
        <begin position="42"/>
        <end position="62"/>
    </location>
</feature>
<organism evidence="4 5">
    <name type="scientific">Anaeramoeba flamelloides</name>
    <dbReference type="NCBI Taxonomy" id="1746091"/>
    <lineage>
        <taxon>Eukaryota</taxon>
        <taxon>Metamonada</taxon>
        <taxon>Anaeramoebidae</taxon>
        <taxon>Anaeramoeba</taxon>
    </lineage>
</organism>
<evidence type="ECO:0000256" key="1">
    <source>
        <dbReference type="SAM" id="MobiDB-lite"/>
    </source>
</evidence>
<proteinExistence type="predicted"/>
<sequence length="353" mass="41168">MVIWAYILISILILFFLRKKKHKNEEDKWETFGELRKRLTKYLLIFTCVWLFGVVNRTQNFINPKNPIYSFYFIQSLTNPLQGFSMALFYCFGENLKLPQKVEEFLIDEETTRLFESFLESHYMGENLSFYREVINFRSIQRPQMKTQKAYQIYNIFIKKTCRTPINVSGCVSSEITKNIENNNITEEIFDDALEQVFYLLETTTKLQFIESKERNQMVSLYRKREIKGRNVTVELCKKIKSIFTRKDESIYARSICASTFLDQDRNSDVELDLMENKNIQKNSDSSENVIQVKKQANSSKNSSKTSHTKQTPNNSDLSNLPDSSFSSDSSNSSESNNSINISEAINSLSNSD</sequence>
<feature type="compositionally biased region" description="Polar residues" evidence="1">
    <location>
        <begin position="279"/>
        <end position="290"/>
    </location>
</feature>
<dbReference type="CDD" id="cd07440">
    <property type="entry name" value="RGS"/>
    <property type="match status" value="1"/>
</dbReference>
<dbReference type="SUPFAM" id="SSF48097">
    <property type="entry name" value="Regulator of G-protein signaling, RGS"/>
    <property type="match status" value="1"/>
</dbReference>
<protein>
    <submittedName>
        <fullName evidence="4">Double hit</fullName>
    </submittedName>
</protein>
<dbReference type="SMART" id="SM00315">
    <property type="entry name" value="RGS"/>
    <property type="match status" value="1"/>
</dbReference>
<accession>A0ABQ8X3W8</accession>
<dbReference type="InterPro" id="IPR016137">
    <property type="entry name" value="RGS"/>
</dbReference>
<evidence type="ECO:0000259" key="3">
    <source>
        <dbReference type="PROSITE" id="PS50132"/>
    </source>
</evidence>
<evidence type="ECO:0000313" key="4">
    <source>
        <dbReference type="EMBL" id="KAJ6227335.1"/>
    </source>
</evidence>
<dbReference type="PRINTS" id="PR01301">
    <property type="entry name" value="RGSPROTEIN"/>
</dbReference>
<dbReference type="PANTHER" id="PTHR10845">
    <property type="entry name" value="REGULATOR OF G PROTEIN SIGNALING"/>
    <property type="match status" value="1"/>
</dbReference>
<reference evidence="4" key="1">
    <citation type="submission" date="2022-08" db="EMBL/GenBank/DDBJ databases">
        <title>Novel sulfate-reducing endosymbionts in the free-living metamonad Anaeramoeba.</title>
        <authorList>
            <person name="Jerlstrom-Hultqvist J."/>
            <person name="Cepicka I."/>
            <person name="Gallot-Lavallee L."/>
            <person name="Salas-Leiva D."/>
            <person name="Curtis B.A."/>
            <person name="Zahonova K."/>
            <person name="Pipaliya S."/>
            <person name="Dacks J."/>
            <person name="Roger A.J."/>
        </authorList>
    </citation>
    <scope>NUCLEOTIDE SEQUENCE</scope>
    <source>
        <strain evidence="4">Schooner1</strain>
    </source>
</reference>
<gene>
    <name evidence="4" type="ORF">M0813_09916</name>
</gene>
<dbReference type="Proteomes" id="UP001150062">
    <property type="component" value="Unassembled WGS sequence"/>
</dbReference>
<dbReference type="InterPro" id="IPR044926">
    <property type="entry name" value="RGS_subdomain_2"/>
</dbReference>
<keyword evidence="2" id="KW-1133">Transmembrane helix</keyword>